<dbReference type="Proteomes" id="UP000001312">
    <property type="component" value="Unassembled WGS sequence"/>
</dbReference>
<dbReference type="RefSeq" id="XP_001592141.1">
    <property type="nucleotide sequence ID" value="XM_001592091.1"/>
</dbReference>
<name>A7EM33_SCLS1</name>
<dbReference type="KEGG" id="ssl:SS1G_06380"/>
<dbReference type="AlphaFoldDB" id="A7EM33"/>
<dbReference type="InParanoid" id="A7EM33"/>
<gene>
    <name evidence="1" type="ORF">SS1G_06380</name>
</gene>
<reference evidence="2" key="1">
    <citation type="journal article" date="2011" name="PLoS Genet.">
        <title>Genomic analysis of the necrotrophic fungal pathogens Sclerotinia sclerotiorum and Botrytis cinerea.</title>
        <authorList>
            <person name="Amselem J."/>
            <person name="Cuomo C.A."/>
            <person name="van Kan J.A."/>
            <person name="Viaud M."/>
            <person name="Benito E.P."/>
            <person name="Couloux A."/>
            <person name="Coutinho P.M."/>
            <person name="de Vries R.P."/>
            <person name="Dyer P.S."/>
            <person name="Fillinger S."/>
            <person name="Fournier E."/>
            <person name="Gout L."/>
            <person name="Hahn M."/>
            <person name="Kohn L."/>
            <person name="Lapalu N."/>
            <person name="Plummer K.M."/>
            <person name="Pradier J.M."/>
            <person name="Quevillon E."/>
            <person name="Sharon A."/>
            <person name="Simon A."/>
            <person name="ten Have A."/>
            <person name="Tudzynski B."/>
            <person name="Tudzynski P."/>
            <person name="Wincker P."/>
            <person name="Andrew M."/>
            <person name="Anthouard V."/>
            <person name="Beever R.E."/>
            <person name="Beffa R."/>
            <person name="Benoit I."/>
            <person name="Bouzid O."/>
            <person name="Brault B."/>
            <person name="Chen Z."/>
            <person name="Choquer M."/>
            <person name="Collemare J."/>
            <person name="Cotton P."/>
            <person name="Danchin E.G."/>
            <person name="Da Silva C."/>
            <person name="Gautier A."/>
            <person name="Giraud C."/>
            <person name="Giraud T."/>
            <person name="Gonzalez C."/>
            <person name="Grossetete S."/>
            <person name="Guldener U."/>
            <person name="Henrissat B."/>
            <person name="Howlett B.J."/>
            <person name="Kodira C."/>
            <person name="Kretschmer M."/>
            <person name="Lappartient A."/>
            <person name="Leroch M."/>
            <person name="Levis C."/>
            <person name="Mauceli E."/>
            <person name="Neuveglise C."/>
            <person name="Oeser B."/>
            <person name="Pearson M."/>
            <person name="Poulain J."/>
            <person name="Poussereau N."/>
            <person name="Quesneville H."/>
            <person name="Rascle C."/>
            <person name="Schumacher J."/>
            <person name="Segurens B."/>
            <person name="Sexton A."/>
            <person name="Silva E."/>
            <person name="Sirven C."/>
            <person name="Soanes D.M."/>
            <person name="Talbot N.J."/>
            <person name="Templeton M."/>
            <person name="Yandava C."/>
            <person name="Yarden O."/>
            <person name="Zeng Q."/>
            <person name="Rollins J.A."/>
            <person name="Lebrun M.H."/>
            <person name="Dickman M."/>
        </authorList>
    </citation>
    <scope>NUCLEOTIDE SEQUENCE [LARGE SCALE GENOMIC DNA]</scope>
    <source>
        <strain evidence="2">ATCC 18683 / 1980 / Ss-1</strain>
    </source>
</reference>
<evidence type="ECO:0000313" key="1">
    <source>
        <dbReference type="EMBL" id="EDO03899.1"/>
    </source>
</evidence>
<dbReference type="GeneID" id="5488460"/>
<keyword evidence="2" id="KW-1185">Reference proteome</keyword>
<sequence>MSPISKSQLPKRSLHQTQTIYSHISGISRIVPKYIDGQGGHGQCGEEWSWKHLKGNEVVRGGILHLKREKEWLDRRWFEGFASGLLGTP</sequence>
<proteinExistence type="predicted"/>
<protein>
    <submittedName>
        <fullName evidence="1">Uncharacterized protein</fullName>
    </submittedName>
</protein>
<organism evidence="1 2">
    <name type="scientific">Sclerotinia sclerotiorum (strain ATCC 18683 / 1980 / Ss-1)</name>
    <name type="common">White mold</name>
    <name type="synonym">Whetzelinia sclerotiorum</name>
    <dbReference type="NCBI Taxonomy" id="665079"/>
    <lineage>
        <taxon>Eukaryota</taxon>
        <taxon>Fungi</taxon>
        <taxon>Dikarya</taxon>
        <taxon>Ascomycota</taxon>
        <taxon>Pezizomycotina</taxon>
        <taxon>Leotiomycetes</taxon>
        <taxon>Helotiales</taxon>
        <taxon>Sclerotiniaceae</taxon>
        <taxon>Sclerotinia</taxon>
    </lineage>
</organism>
<evidence type="ECO:0000313" key="2">
    <source>
        <dbReference type="Proteomes" id="UP000001312"/>
    </source>
</evidence>
<dbReference type="EMBL" id="CH476628">
    <property type="protein sequence ID" value="EDO03899.1"/>
    <property type="molecule type" value="Genomic_DNA"/>
</dbReference>
<accession>A7EM33</accession>